<name>A0A1J4KHP1_9EUKA</name>
<sequence length="403" mass="44142">MGNSKSVIIPQYGADFSSSINTPNDGFSKIKDNTSNSLITTNRSPNHFDSTAIWSVRSISGPKPSPRLGHAWVYSEEDDVAVIAYGFDNQKTPLNDFWKLYLSSNHWEPLNIVGGEIPFARAGCKAVLAGKNMIIFGGYAKNKHLDNLHFVNIETGQITYPRTTGDPPTACSGFVMSYINNQVIVFGGYNGSALNQLSILNLSNLEWKTVQTVHQRTAPGYCTLGSSAYVYGGGKVQGVISISYLNSPSEGEISPEMAKILPNGGSIIPPCDITAPNLVGIADRFLLLVGGDRKSPVPTEETTKYTPIYAFDLMTNRWCIFHVFPDAITTNFSDGFIDKNGEFLLPNSKESTIFYRKKEREVVAMLGQPQYSPPVMFVFACGESIAVLNHQDDMINALISFST</sequence>
<dbReference type="RefSeq" id="XP_068363851.1">
    <property type="nucleotide sequence ID" value="XM_068501104.1"/>
</dbReference>
<comment type="caution">
    <text evidence="3">The sequence shown here is derived from an EMBL/GenBank/DDBJ whole genome shotgun (WGS) entry which is preliminary data.</text>
</comment>
<dbReference type="Proteomes" id="UP000179807">
    <property type="component" value="Unassembled WGS sequence"/>
</dbReference>
<dbReference type="Pfam" id="PF24681">
    <property type="entry name" value="Kelch_KLHDC2_KLHL20_DRC7"/>
    <property type="match status" value="1"/>
</dbReference>
<accession>A0A1J4KHP1</accession>
<dbReference type="SUPFAM" id="SSF117281">
    <property type="entry name" value="Kelch motif"/>
    <property type="match status" value="1"/>
</dbReference>
<evidence type="ECO:0000256" key="1">
    <source>
        <dbReference type="ARBA" id="ARBA00022441"/>
    </source>
</evidence>
<dbReference type="OrthoDB" id="4447at2759"/>
<evidence type="ECO:0000313" key="3">
    <source>
        <dbReference type="EMBL" id="OHT10715.1"/>
    </source>
</evidence>
<protein>
    <submittedName>
        <fullName evidence="3">Kelch motif family protein</fullName>
    </submittedName>
</protein>
<keyword evidence="2" id="KW-0677">Repeat</keyword>
<dbReference type="VEuPathDB" id="TrichDB:TRFO_19937"/>
<keyword evidence="4" id="KW-1185">Reference proteome</keyword>
<evidence type="ECO:0000313" key="4">
    <source>
        <dbReference type="Proteomes" id="UP000179807"/>
    </source>
</evidence>
<gene>
    <name evidence="3" type="ORF">TRFO_19937</name>
</gene>
<proteinExistence type="predicted"/>
<dbReference type="Gene3D" id="2.120.10.80">
    <property type="entry name" value="Kelch-type beta propeller"/>
    <property type="match status" value="1"/>
</dbReference>
<dbReference type="AlphaFoldDB" id="A0A1J4KHP1"/>
<evidence type="ECO:0000256" key="2">
    <source>
        <dbReference type="ARBA" id="ARBA00022737"/>
    </source>
</evidence>
<dbReference type="PANTHER" id="PTHR46228:SF2">
    <property type="entry name" value="KELCH REPEAT PROTEIN (AFU_ORTHOLOGUE AFUA_4G14350)"/>
    <property type="match status" value="1"/>
</dbReference>
<keyword evidence="1" id="KW-0880">Kelch repeat</keyword>
<dbReference type="PANTHER" id="PTHR46228">
    <property type="entry name" value="KELCH DOMAIN-CONTAINING PROTEIN"/>
    <property type="match status" value="1"/>
</dbReference>
<dbReference type="GeneID" id="94835808"/>
<organism evidence="3 4">
    <name type="scientific">Tritrichomonas foetus</name>
    <dbReference type="NCBI Taxonomy" id="1144522"/>
    <lineage>
        <taxon>Eukaryota</taxon>
        <taxon>Metamonada</taxon>
        <taxon>Parabasalia</taxon>
        <taxon>Tritrichomonadida</taxon>
        <taxon>Tritrichomonadidae</taxon>
        <taxon>Tritrichomonas</taxon>
    </lineage>
</organism>
<dbReference type="InterPro" id="IPR015915">
    <property type="entry name" value="Kelch-typ_b-propeller"/>
</dbReference>
<dbReference type="EMBL" id="MLAK01000604">
    <property type="protein sequence ID" value="OHT10715.1"/>
    <property type="molecule type" value="Genomic_DNA"/>
</dbReference>
<reference evidence="3" key="1">
    <citation type="submission" date="2016-10" db="EMBL/GenBank/DDBJ databases">
        <authorList>
            <person name="Benchimol M."/>
            <person name="Almeida L.G."/>
            <person name="Vasconcelos A.T."/>
            <person name="Perreira-Neves A."/>
            <person name="Rosa I.A."/>
            <person name="Tasca T."/>
            <person name="Bogo M.R."/>
            <person name="de Souza W."/>
        </authorList>
    </citation>
    <scope>NUCLEOTIDE SEQUENCE [LARGE SCALE GENOMIC DNA]</scope>
    <source>
        <strain evidence="3">K</strain>
    </source>
</reference>